<protein>
    <submittedName>
        <fullName evidence="7">Uncharacterized protein LOC105167514</fullName>
    </submittedName>
</protein>
<keyword evidence="3 5" id="KW-1133">Transmembrane helix</keyword>
<dbReference type="Gramene" id="SIN_1019902.t">
    <property type="protein sequence ID" value="SIN_1019902.t.cds1"/>
    <property type="gene ID" value="SIN_1019902"/>
</dbReference>
<evidence type="ECO:0000256" key="3">
    <source>
        <dbReference type="ARBA" id="ARBA00022989"/>
    </source>
</evidence>
<dbReference type="OrthoDB" id="767975at2759"/>
<evidence type="ECO:0000256" key="5">
    <source>
        <dbReference type="SAM" id="Phobius"/>
    </source>
</evidence>
<dbReference type="FunCoup" id="A0A6I9TW75">
    <property type="interactions" value="1752"/>
</dbReference>
<evidence type="ECO:0000256" key="4">
    <source>
        <dbReference type="ARBA" id="ARBA00023136"/>
    </source>
</evidence>
<dbReference type="Proteomes" id="UP000504604">
    <property type="component" value="Linkage group LG8"/>
</dbReference>
<sequence>MIGAVQLGLLAACIVLFVPMGMAGWHLSRNKMLFFSCALFITLAVGVHLMPYFPSISVFLSTSEVISAPISLYHDSCIFSLHSVMYGNTRECDDGPFDNHEIGCKKSWQWIKSDQVAKCEFQKLKKSDASDLLNGSWVVVAGDSQARLVVVSLLELVIGSEGMERIKGDLFKRHSDYSMMVEEIGMKLDFFWAPYVANLTELMLQFKRNKNFPDVMVMGAGLWDMLHVNNASDYGISLRMLRDNVLALLPVSSNLDAGGGGMSESKSTRILHLFWVGMPTLITSMLNTDEKRERMTDEMCNSFDNELYGSKILRESGGPLLKLDIRMLSDLCGPPCTADGMHYDGVVYNAAVQIMLNALLIESNQKPE</sequence>
<keyword evidence="2 5" id="KW-0812">Transmembrane</keyword>
<organism evidence="6 7">
    <name type="scientific">Sesamum indicum</name>
    <name type="common">Oriental sesame</name>
    <name type="synonym">Sesamum orientale</name>
    <dbReference type="NCBI Taxonomy" id="4182"/>
    <lineage>
        <taxon>Eukaryota</taxon>
        <taxon>Viridiplantae</taxon>
        <taxon>Streptophyta</taxon>
        <taxon>Embryophyta</taxon>
        <taxon>Tracheophyta</taxon>
        <taxon>Spermatophyta</taxon>
        <taxon>Magnoliopsida</taxon>
        <taxon>eudicotyledons</taxon>
        <taxon>Gunneridae</taxon>
        <taxon>Pentapetalae</taxon>
        <taxon>asterids</taxon>
        <taxon>lamiids</taxon>
        <taxon>Lamiales</taxon>
        <taxon>Pedaliaceae</taxon>
        <taxon>Sesamum</taxon>
    </lineage>
</organism>
<dbReference type="GO" id="GO:0045492">
    <property type="term" value="P:xylan biosynthetic process"/>
    <property type="evidence" value="ECO:0007669"/>
    <property type="project" value="EnsemblPlants"/>
</dbReference>
<dbReference type="GeneID" id="105167514"/>
<dbReference type="GO" id="GO:0005796">
    <property type="term" value="C:Golgi lumen"/>
    <property type="evidence" value="ECO:0007669"/>
    <property type="project" value="EnsemblPlants"/>
</dbReference>
<accession>A0A6I9TW75</accession>
<dbReference type="AlphaFoldDB" id="A0A6I9TW75"/>
<comment type="subcellular location">
    <subcellularLocation>
        <location evidence="1">Membrane</location>
    </subcellularLocation>
</comment>
<dbReference type="GO" id="GO:0016407">
    <property type="term" value="F:acetyltransferase activity"/>
    <property type="evidence" value="ECO:0007669"/>
    <property type="project" value="EnsemblPlants"/>
</dbReference>
<proteinExistence type="predicted"/>
<dbReference type="RefSeq" id="XP_011085583.1">
    <property type="nucleotide sequence ID" value="XM_011087281.2"/>
</dbReference>
<dbReference type="InParanoid" id="A0A6I9TW75"/>
<feature type="transmembrane region" description="Helical" evidence="5">
    <location>
        <begin position="6"/>
        <end position="25"/>
    </location>
</feature>
<evidence type="ECO:0000256" key="2">
    <source>
        <dbReference type="ARBA" id="ARBA00022692"/>
    </source>
</evidence>
<dbReference type="KEGG" id="sind:105167514"/>
<evidence type="ECO:0000313" key="6">
    <source>
        <dbReference type="Proteomes" id="UP000504604"/>
    </source>
</evidence>
<feature type="transmembrane region" description="Helical" evidence="5">
    <location>
        <begin position="32"/>
        <end position="53"/>
    </location>
</feature>
<dbReference type="GO" id="GO:0016020">
    <property type="term" value="C:membrane"/>
    <property type="evidence" value="ECO:0007669"/>
    <property type="project" value="UniProtKB-SubCell"/>
</dbReference>
<gene>
    <name evidence="7" type="primary">LOC105167514</name>
</gene>
<keyword evidence="4 5" id="KW-0472">Membrane</keyword>
<dbReference type="PANTHER" id="PTHR13533">
    <property type="entry name" value="N-ACETYLNEURAMINATE 9-O-ACETYLTRANSFERASE"/>
    <property type="match status" value="1"/>
</dbReference>
<name>A0A6I9TW75_SESIN</name>
<dbReference type="PANTHER" id="PTHR13533:SF31">
    <property type="entry name" value="PROTEIN ALTERED XYLOGLUCAN 9"/>
    <property type="match status" value="1"/>
</dbReference>
<evidence type="ECO:0000313" key="7">
    <source>
        <dbReference type="RefSeq" id="XP_011085583.1"/>
    </source>
</evidence>
<keyword evidence="6" id="KW-1185">Reference proteome</keyword>
<reference evidence="7" key="1">
    <citation type="submission" date="2025-08" db="UniProtKB">
        <authorList>
            <consortium name="RefSeq"/>
        </authorList>
    </citation>
    <scope>IDENTIFICATION</scope>
</reference>
<evidence type="ECO:0000256" key="1">
    <source>
        <dbReference type="ARBA" id="ARBA00004370"/>
    </source>
</evidence>